<feature type="binding site" evidence="5">
    <location>
        <position position="255"/>
    </location>
    <ligand>
        <name>Fe cation</name>
        <dbReference type="ChEBI" id="CHEBI:24875"/>
    </ligand>
</feature>
<comment type="similarity">
    <text evidence="1">Belongs to the 4HPPD family.</text>
</comment>
<reference evidence="7 8" key="1">
    <citation type="submission" date="2018-12" db="EMBL/GenBank/DDBJ databases">
        <title>Genome Sequence of Candidatus Viridilinea halotolerans isolated from saline sulfide-rich spring.</title>
        <authorList>
            <person name="Grouzdev D.S."/>
            <person name="Burganskaya E.I."/>
            <person name="Krutkina M.S."/>
            <person name="Sukhacheva M.V."/>
            <person name="Gorlenko V.M."/>
        </authorList>
    </citation>
    <scope>NUCLEOTIDE SEQUENCE [LARGE SCALE GENOMIC DNA]</scope>
    <source>
        <strain evidence="7">Chok-6</strain>
    </source>
</reference>
<evidence type="ECO:0000256" key="3">
    <source>
        <dbReference type="ARBA" id="ARBA00022737"/>
    </source>
</evidence>
<accession>A0A426U377</accession>
<dbReference type="CDD" id="cd08342">
    <property type="entry name" value="HPPD_N_like"/>
    <property type="match status" value="1"/>
</dbReference>
<keyword evidence="7" id="KW-0670">Pyruvate</keyword>
<evidence type="ECO:0000256" key="1">
    <source>
        <dbReference type="ARBA" id="ARBA00005877"/>
    </source>
</evidence>
<keyword evidence="7" id="KW-0560">Oxidoreductase</keyword>
<dbReference type="InterPro" id="IPR004360">
    <property type="entry name" value="Glyas_Fos-R_dOase_dom"/>
</dbReference>
<comment type="cofactor">
    <cofactor evidence="5">
        <name>Fe cation</name>
        <dbReference type="ChEBI" id="CHEBI:24875"/>
    </cofactor>
    <text evidence="5">Binds 1 Fe cation per subunit.</text>
</comment>
<feature type="domain" description="VOC" evidence="6">
    <location>
        <begin position="169"/>
        <end position="323"/>
    </location>
</feature>
<dbReference type="PANTHER" id="PTHR11959:SF1">
    <property type="entry name" value="4-HYDROXYPHENYLPYRUVATE DIOXYGENASE"/>
    <property type="match status" value="1"/>
</dbReference>
<dbReference type="FunFam" id="3.10.180.10:FF:000001">
    <property type="entry name" value="4-hydroxyphenylpyruvate dioxygenase"/>
    <property type="match status" value="1"/>
</dbReference>
<feature type="binding site" evidence="5">
    <location>
        <position position="334"/>
    </location>
    <ligand>
        <name>Fe cation</name>
        <dbReference type="ChEBI" id="CHEBI:24875"/>
    </ligand>
</feature>
<dbReference type="PANTHER" id="PTHR11959">
    <property type="entry name" value="4-HYDROXYPHENYLPYRUVATE DIOXYGENASE"/>
    <property type="match status" value="1"/>
</dbReference>
<proteinExistence type="inferred from homology"/>
<dbReference type="PIRSF" id="PIRSF009283">
    <property type="entry name" value="HPP_dOase"/>
    <property type="match status" value="1"/>
</dbReference>
<feature type="domain" description="VOC" evidence="6">
    <location>
        <begin position="12"/>
        <end position="142"/>
    </location>
</feature>
<dbReference type="Proteomes" id="UP000280307">
    <property type="component" value="Unassembled WGS sequence"/>
</dbReference>
<keyword evidence="4 5" id="KW-0408">Iron</keyword>
<evidence type="ECO:0000313" key="8">
    <source>
        <dbReference type="Proteomes" id="UP000280307"/>
    </source>
</evidence>
<dbReference type="Gene3D" id="3.10.180.10">
    <property type="entry name" value="2,3-Dihydroxybiphenyl 1,2-Dioxygenase, domain 1"/>
    <property type="match status" value="2"/>
</dbReference>
<dbReference type="InterPro" id="IPR029068">
    <property type="entry name" value="Glyas_Bleomycin-R_OHBP_Dase"/>
</dbReference>
<dbReference type="InterPro" id="IPR005956">
    <property type="entry name" value="4OHPhenylPyrv_dOase"/>
</dbReference>
<dbReference type="AlphaFoldDB" id="A0A426U377"/>
<name>A0A426U377_9CHLR</name>
<dbReference type="GO" id="GO:0046872">
    <property type="term" value="F:metal ion binding"/>
    <property type="evidence" value="ECO:0007669"/>
    <property type="project" value="UniProtKB-KW"/>
</dbReference>
<dbReference type="InterPro" id="IPR041736">
    <property type="entry name" value="4OHPhenylPyrv_dOase_N"/>
</dbReference>
<dbReference type="EMBL" id="RSAS01000287">
    <property type="protein sequence ID" value="RRR74226.1"/>
    <property type="molecule type" value="Genomic_DNA"/>
</dbReference>
<organism evidence="7 8">
    <name type="scientific">Candidatus Viridilinea halotolerans</name>
    <dbReference type="NCBI Taxonomy" id="2491704"/>
    <lineage>
        <taxon>Bacteria</taxon>
        <taxon>Bacillati</taxon>
        <taxon>Chloroflexota</taxon>
        <taxon>Chloroflexia</taxon>
        <taxon>Chloroflexales</taxon>
        <taxon>Chloroflexineae</taxon>
        <taxon>Oscillochloridaceae</taxon>
        <taxon>Candidatus Viridilinea</taxon>
    </lineage>
</organism>
<dbReference type="Pfam" id="PF00903">
    <property type="entry name" value="Glyoxalase"/>
    <property type="match status" value="2"/>
</dbReference>
<dbReference type="NCBIfam" id="TIGR01263">
    <property type="entry name" value="4HPPD"/>
    <property type="match status" value="1"/>
</dbReference>
<dbReference type="GO" id="GO:0006572">
    <property type="term" value="P:L-tyrosine catabolic process"/>
    <property type="evidence" value="ECO:0007669"/>
    <property type="project" value="TreeGrafter"/>
</dbReference>
<dbReference type="SUPFAM" id="SSF54593">
    <property type="entry name" value="Glyoxalase/Bleomycin resistance protein/Dihydroxybiphenyl dioxygenase"/>
    <property type="match status" value="1"/>
</dbReference>
<evidence type="ECO:0000313" key="7">
    <source>
        <dbReference type="EMBL" id="RRR74226.1"/>
    </source>
</evidence>
<evidence type="ECO:0000256" key="4">
    <source>
        <dbReference type="ARBA" id="ARBA00023004"/>
    </source>
</evidence>
<keyword evidence="2 5" id="KW-0479">Metal-binding</keyword>
<dbReference type="GO" id="GO:0003868">
    <property type="term" value="F:4-hydroxyphenylpyruvate dioxygenase activity"/>
    <property type="evidence" value="ECO:0007669"/>
    <property type="project" value="UniProtKB-EC"/>
</dbReference>
<dbReference type="InterPro" id="IPR037523">
    <property type="entry name" value="VOC_core"/>
</dbReference>
<dbReference type="EC" id="1.13.11.27" evidence="7"/>
<keyword evidence="7" id="KW-0223">Dioxygenase</keyword>
<evidence type="ECO:0000256" key="2">
    <source>
        <dbReference type="ARBA" id="ARBA00022723"/>
    </source>
</evidence>
<sequence length="366" mass="40229">MPTQPDPLAILGLAYIEFYVSNARQAAHFYRTTLGLQPIAFAGLETGLRDRTSYILQSGDVRFMLTAPLLPDHPIAQRIARCGDGVKDVALRVADASAAYQAALKRGAVGVQEPQVYINEHGRFVRATIAAYGDTVHSLVEDSGNATFLPPGYRPLDATISVVPTGITRVDHVVANVELGAMERWVRFYHEILGFEQLVHFDDEAIATEYSALMSIVVQDGTGTIKLPINEPAQGRKKSQIAEFLDYYGGPGVQHIALATDDICATVDAMRAAGITFINVPANYYDDLEARVGTIAENRAALQARSILVDRDEEGYLLQIFSQPMQDRPTLFIEVIQRRGSRGFGKGNFKALFESIEREQAKRGNL</sequence>
<protein>
    <submittedName>
        <fullName evidence="7">4-hydroxyphenylpyruvate dioxygenase</fullName>
        <ecNumber evidence="7">1.13.11.27</ecNumber>
    </submittedName>
</protein>
<keyword evidence="3" id="KW-0677">Repeat</keyword>
<comment type="caution">
    <text evidence="7">The sequence shown here is derived from an EMBL/GenBank/DDBJ whole genome shotgun (WGS) entry which is preliminary data.</text>
</comment>
<gene>
    <name evidence="7" type="primary">hppD</name>
    <name evidence="7" type="ORF">EI684_07520</name>
</gene>
<dbReference type="PROSITE" id="PS51819">
    <property type="entry name" value="VOC"/>
    <property type="match status" value="2"/>
</dbReference>
<dbReference type="CDD" id="cd07250">
    <property type="entry name" value="HPPD_C_like"/>
    <property type="match status" value="1"/>
</dbReference>
<feature type="binding site" evidence="5">
    <location>
        <position position="172"/>
    </location>
    <ligand>
        <name>Fe cation</name>
        <dbReference type="ChEBI" id="CHEBI:24875"/>
    </ligand>
</feature>
<evidence type="ECO:0000256" key="5">
    <source>
        <dbReference type="PIRSR" id="PIRSR009283-1"/>
    </source>
</evidence>
<dbReference type="InterPro" id="IPR041735">
    <property type="entry name" value="4OHPhenylPyrv_dOase_C"/>
</dbReference>
<evidence type="ECO:0000259" key="6">
    <source>
        <dbReference type="PROSITE" id="PS51819"/>
    </source>
</evidence>